<reference evidence="4" key="1">
    <citation type="submission" date="2023-07" db="EMBL/GenBank/DDBJ databases">
        <title>A chromosome-level genome assembly of Lolium multiflorum.</title>
        <authorList>
            <person name="Chen Y."/>
            <person name="Copetti D."/>
            <person name="Kolliker R."/>
            <person name="Studer B."/>
        </authorList>
    </citation>
    <scope>NUCLEOTIDE SEQUENCE</scope>
    <source>
        <strain evidence="4">02402/16</strain>
        <tissue evidence="4">Leaf</tissue>
    </source>
</reference>
<feature type="region of interest" description="Disordered" evidence="1">
    <location>
        <begin position="1"/>
        <end position="21"/>
    </location>
</feature>
<feature type="region of interest" description="Disordered" evidence="1">
    <location>
        <begin position="263"/>
        <end position="463"/>
    </location>
</feature>
<dbReference type="PANTHER" id="PTHR31286:SF134">
    <property type="entry name" value="OS01G0559450 PROTEIN"/>
    <property type="match status" value="1"/>
</dbReference>
<dbReference type="InterPro" id="IPR025558">
    <property type="entry name" value="DUF4283"/>
</dbReference>
<keyword evidence="5" id="KW-1185">Reference proteome</keyword>
<sequence>MATPSRSVRGGGASRALSRSPAKGGAEELAAGLSAKLGDLLLTDREATGLIIKSSDSADVPRPRWAVVGKVCSPRPLVLSGFERAMQRAWGLHRPAQFKDLGGNRFVVRFSSEGDWNHVLKSGPWQFDFNVVLFQDYNGSVRPPDMCFDFLDMWVRVLDLPMDKMNRVYGKLIGNWVGKFIKVEVDEDGFAWGKDLRIRVSVRVDQPLLRGVVLQDSEEEEGMWFDLKYERIPHFCFDCGCLVHADGECKGEKKEVAQWGEWMRASPRRSQKPPPVARPSVSSGSFSSWSGSSESRGWGSASVRDIPPRRNLARDFTFSDSSRTSGGEGRRDTAILSPEKRHRAGGELNWKDKAPQIPAKGRAKAVTFTRRPRKSSNTPADDLPKAPQGAATKKRSTKQVWLPVNVQVVGEGSDESAGKRQRTNVFDKIADPKTNQEGQVSSSVFDRLQDPSADPARRGHREQ</sequence>
<evidence type="ECO:0000256" key="1">
    <source>
        <dbReference type="SAM" id="MobiDB-lite"/>
    </source>
</evidence>
<evidence type="ECO:0000259" key="3">
    <source>
        <dbReference type="Pfam" id="PF14392"/>
    </source>
</evidence>
<dbReference type="AlphaFoldDB" id="A0AAD8TPR5"/>
<dbReference type="EMBL" id="JAUUTY010000002">
    <property type="protein sequence ID" value="KAK1686331.1"/>
    <property type="molecule type" value="Genomic_DNA"/>
</dbReference>
<evidence type="ECO:0000313" key="4">
    <source>
        <dbReference type="EMBL" id="KAK1686331.1"/>
    </source>
</evidence>
<evidence type="ECO:0000259" key="2">
    <source>
        <dbReference type="Pfam" id="PF14111"/>
    </source>
</evidence>
<feature type="domain" description="DUF4283" evidence="2">
    <location>
        <begin position="64"/>
        <end position="138"/>
    </location>
</feature>
<evidence type="ECO:0008006" key="6">
    <source>
        <dbReference type="Google" id="ProtNLM"/>
    </source>
</evidence>
<proteinExistence type="predicted"/>
<dbReference type="Pfam" id="PF14111">
    <property type="entry name" value="DUF4283"/>
    <property type="match status" value="1"/>
</dbReference>
<name>A0AAD8TPR5_LOLMU</name>
<comment type="caution">
    <text evidence="4">The sequence shown here is derived from an EMBL/GenBank/DDBJ whole genome shotgun (WGS) entry which is preliminary data.</text>
</comment>
<feature type="compositionally biased region" description="Low complexity" evidence="1">
    <location>
        <begin position="280"/>
        <end position="302"/>
    </location>
</feature>
<gene>
    <name evidence="4" type="ORF">QYE76_047179</name>
</gene>
<feature type="domain" description="Zinc knuckle CX2CX4HX4C" evidence="3">
    <location>
        <begin position="220"/>
        <end position="250"/>
    </location>
</feature>
<evidence type="ECO:0000313" key="5">
    <source>
        <dbReference type="Proteomes" id="UP001231189"/>
    </source>
</evidence>
<dbReference type="InterPro" id="IPR025836">
    <property type="entry name" value="Zn_knuckle_CX2CX4HX4C"/>
</dbReference>
<protein>
    <recommendedName>
        <fullName evidence="6">DUF4283 domain-containing protein</fullName>
    </recommendedName>
</protein>
<dbReference type="PANTHER" id="PTHR31286">
    <property type="entry name" value="GLYCINE-RICH CELL WALL STRUCTURAL PROTEIN 1.8-LIKE"/>
    <property type="match status" value="1"/>
</dbReference>
<dbReference type="InterPro" id="IPR040256">
    <property type="entry name" value="At4g02000-like"/>
</dbReference>
<accession>A0AAD8TPR5</accession>
<dbReference type="Pfam" id="PF14392">
    <property type="entry name" value="zf-CCHC_4"/>
    <property type="match status" value="1"/>
</dbReference>
<dbReference type="Proteomes" id="UP001231189">
    <property type="component" value="Unassembled WGS sequence"/>
</dbReference>
<feature type="compositionally biased region" description="Polar residues" evidence="1">
    <location>
        <begin position="433"/>
        <end position="444"/>
    </location>
</feature>
<organism evidence="4 5">
    <name type="scientific">Lolium multiflorum</name>
    <name type="common">Italian ryegrass</name>
    <name type="synonym">Lolium perenne subsp. multiflorum</name>
    <dbReference type="NCBI Taxonomy" id="4521"/>
    <lineage>
        <taxon>Eukaryota</taxon>
        <taxon>Viridiplantae</taxon>
        <taxon>Streptophyta</taxon>
        <taxon>Embryophyta</taxon>
        <taxon>Tracheophyta</taxon>
        <taxon>Spermatophyta</taxon>
        <taxon>Magnoliopsida</taxon>
        <taxon>Liliopsida</taxon>
        <taxon>Poales</taxon>
        <taxon>Poaceae</taxon>
        <taxon>BOP clade</taxon>
        <taxon>Pooideae</taxon>
        <taxon>Poodae</taxon>
        <taxon>Poeae</taxon>
        <taxon>Poeae Chloroplast Group 2 (Poeae type)</taxon>
        <taxon>Loliodinae</taxon>
        <taxon>Loliinae</taxon>
        <taxon>Lolium</taxon>
    </lineage>
</organism>